<evidence type="ECO:0000259" key="11">
    <source>
        <dbReference type="PROSITE" id="PS51746"/>
    </source>
</evidence>
<feature type="region of interest" description="Disordered" evidence="10">
    <location>
        <begin position="570"/>
        <end position="600"/>
    </location>
</feature>
<evidence type="ECO:0000256" key="2">
    <source>
        <dbReference type="ARBA" id="ARBA00006702"/>
    </source>
</evidence>
<feature type="region of interest" description="Disordered" evidence="10">
    <location>
        <begin position="96"/>
        <end position="119"/>
    </location>
</feature>
<proteinExistence type="inferred from homology"/>
<feature type="compositionally biased region" description="Low complexity" evidence="10">
    <location>
        <begin position="182"/>
        <end position="204"/>
    </location>
</feature>
<dbReference type="GO" id="GO:0004722">
    <property type="term" value="F:protein serine/threonine phosphatase activity"/>
    <property type="evidence" value="ECO:0007669"/>
    <property type="project" value="UniProtKB-EC"/>
</dbReference>
<keyword evidence="8" id="KW-0464">Manganese</keyword>
<feature type="compositionally biased region" description="Basic and acidic residues" evidence="10">
    <location>
        <begin position="226"/>
        <end position="269"/>
    </location>
</feature>
<accession>A0A1B6H3Q9</accession>
<dbReference type="Gene3D" id="3.60.40.10">
    <property type="entry name" value="PPM-type phosphatase domain"/>
    <property type="match status" value="2"/>
</dbReference>
<dbReference type="AlphaFoldDB" id="A0A1B6H3Q9"/>
<evidence type="ECO:0000313" key="13">
    <source>
        <dbReference type="EMBL" id="JAS69321.1"/>
    </source>
</evidence>
<dbReference type="GO" id="GO:0046872">
    <property type="term" value="F:metal ion binding"/>
    <property type="evidence" value="ECO:0007669"/>
    <property type="project" value="UniProtKB-KW"/>
</dbReference>
<organism evidence="13">
    <name type="scientific">Cuerna arida</name>
    <dbReference type="NCBI Taxonomy" id="1464854"/>
    <lineage>
        <taxon>Eukaryota</taxon>
        <taxon>Metazoa</taxon>
        <taxon>Ecdysozoa</taxon>
        <taxon>Arthropoda</taxon>
        <taxon>Hexapoda</taxon>
        <taxon>Insecta</taxon>
        <taxon>Pterygota</taxon>
        <taxon>Neoptera</taxon>
        <taxon>Paraneoptera</taxon>
        <taxon>Hemiptera</taxon>
        <taxon>Auchenorrhyncha</taxon>
        <taxon>Membracoidea</taxon>
        <taxon>Cicadellidae</taxon>
        <taxon>Cicadellinae</taxon>
        <taxon>Proconiini</taxon>
        <taxon>Cuerna</taxon>
    </lineage>
</organism>
<keyword evidence="6" id="KW-0460">Magnesium</keyword>
<dbReference type="EMBL" id="GECZ01006938">
    <property type="protein sequence ID" value="JAS62831.1"/>
    <property type="molecule type" value="Transcribed_RNA"/>
</dbReference>
<feature type="compositionally biased region" description="Polar residues" evidence="10">
    <location>
        <begin position="270"/>
        <end position="290"/>
    </location>
</feature>
<evidence type="ECO:0000256" key="9">
    <source>
        <dbReference type="RuleBase" id="RU003465"/>
    </source>
</evidence>
<comment type="similarity">
    <text evidence="2 9">Belongs to the PP2C family.</text>
</comment>
<dbReference type="InterPro" id="IPR001932">
    <property type="entry name" value="PPM-type_phosphatase-like_dom"/>
</dbReference>
<dbReference type="InterPro" id="IPR015655">
    <property type="entry name" value="PP2C"/>
</dbReference>
<evidence type="ECO:0000256" key="5">
    <source>
        <dbReference type="ARBA" id="ARBA00022801"/>
    </source>
</evidence>
<dbReference type="PROSITE" id="PS01032">
    <property type="entry name" value="PPM_1"/>
    <property type="match status" value="1"/>
</dbReference>
<evidence type="ECO:0000256" key="4">
    <source>
        <dbReference type="ARBA" id="ARBA00022723"/>
    </source>
</evidence>
<dbReference type="EC" id="3.1.3.16" evidence="3"/>
<dbReference type="PANTHER" id="PTHR13832">
    <property type="entry name" value="PROTEIN PHOSPHATASE 2C"/>
    <property type="match status" value="1"/>
</dbReference>
<feature type="compositionally biased region" description="Gly residues" evidence="10">
    <location>
        <begin position="170"/>
        <end position="181"/>
    </location>
</feature>
<dbReference type="EMBL" id="GECZ01000448">
    <property type="protein sequence ID" value="JAS69321.1"/>
    <property type="molecule type" value="Transcribed_RNA"/>
</dbReference>
<dbReference type="Pfam" id="PF00481">
    <property type="entry name" value="PP2C"/>
    <property type="match status" value="2"/>
</dbReference>
<sequence>MKCGASSMQGWRISQEDAHNCILDFDKNASLFAVYDGHGGHEVAEYCSKNLPDFIKKTENYIKGEFEQALKDAFLGFDATLATPEVISLLKAIASGKDGEKPGSDAEAGSGSEDEEETVDGLMQEAHMPLDQVMARYKGAGPLCRLLKGEGKPPVSPMLRGRRSSSGSASGSGDGPSGSGAGTSRSSSVTEDAEVSSSSSSHTGGAAGLCNGDVHMNGEVGEEEVDAGKKGSEAEVDSSDNKEVKEEKVLDKVEKCADEGEKKVERTEADSSGQNNGEIHSGVSSSSETEAGNDGISSSSPSKKKKRISSAEMYQKLLMEDSDSEEEDETFTADAESEDGSSDDAAEEGVEEKEGEDDEESSVDDEEEEDDDYVEYPGMDVKEEPGSDSGCTAVVALLVGSELWVANAGDSRCVVSRDGKAMEMSMDHKPEDEPERVRIEAAGGKVTCDGRVNGGLNLSRAIGDHSYKQVKLLPPSQQMITALPDVQRLTLDPSRDEFMVLACDGIWNSLSSQEVVDFVRTKLEQNTEKLSQICEELFDHCLAPNTQGDGTGCDNMTCVIVQFKSQLGTGKRAAESEPAEASEQPSTKKSKVETSEAQEA</sequence>
<evidence type="ECO:0000256" key="8">
    <source>
        <dbReference type="ARBA" id="ARBA00023211"/>
    </source>
</evidence>
<evidence type="ECO:0000256" key="3">
    <source>
        <dbReference type="ARBA" id="ARBA00013081"/>
    </source>
</evidence>
<dbReference type="InterPro" id="IPR036457">
    <property type="entry name" value="PPM-type-like_dom_sf"/>
</dbReference>
<feature type="compositionally biased region" description="Acidic residues" evidence="10">
    <location>
        <begin position="320"/>
        <end position="372"/>
    </location>
</feature>
<evidence type="ECO:0000256" key="7">
    <source>
        <dbReference type="ARBA" id="ARBA00022912"/>
    </source>
</evidence>
<evidence type="ECO:0000256" key="10">
    <source>
        <dbReference type="SAM" id="MobiDB-lite"/>
    </source>
</evidence>
<dbReference type="SUPFAM" id="SSF81606">
    <property type="entry name" value="PP2C-like"/>
    <property type="match status" value="2"/>
</dbReference>
<keyword evidence="4" id="KW-0479">Metal-binding</keyword>
<dbReference type="CDD" id="cd00143">
    <property type="entry name" value="PP2Cc"/>
    <property type="match status" value="1"/>
</dbReference>
<feature type="region of interest" description="Disordered" evidence="10">
    <location>
        <begin position="148"/>
        <end position="372"/>
    </location>
</feature>
<gene>
    <name evidence="12" type="ORF">g.33024</name>
    <name evidence="13" type="ORF">g.33026</name>
</gene>
<feature type="domain" description="PPM-type phosphatase" evidence="11">
    <location>
        <begin position="2"/>
        <end position="563"/>
    </location>
</feature>
<evidence type="ECO:0000256" key="6">
    <source>
        <dbReference type="ARBA" id="ARBA00022842"/>
    </source>
</evidence>
<evidence type="ECO:0000313" key="12">
    <source>
        <dbReference type="EMBL" id="JAS62831.1"/>
    </source>
</evidence>
<keyword evidence="5 9" id="KW-0378">Hydrolase</keyword>
<comment type="cofactor">
    <cofactor evidence="1">
        <name>Mn(2+)</name>
        <dbReference type="ChEBI" id="CHEBI:29035"/>
    </cofactor>
</comment>
<dbReference type="SMART" id="SM00332">
    <property type="entry name" value="PP2Cc"/>
    <property type="match status" value="1"/>
</dbReference>
<name>A0A1B6H3Q9_9HEMI</name>
<dbReference type="PANTHER" id="PTHR13832:SF803">
    <property type="entry name" value="PROTEIN PHOSPHATASE 1G"/>
    <property type="match status" value="1"/>
</dbReference>
<reference evidence="13" key="1">
    <citation type="submission" date="2015-11" db="EMBL/GenBank/DDBJ databases">
        <title>De novo transcriptome assembly of four potential Pierce s Disease insect vectors from Arizona vineyards.</title>
        <authorList>
            <person name="Tassone E.E."/>
        </authorList>
    </citation>
    <scope>NUCLEOTIDE SEQUENCE</scope>
</reference>
<dbReference type="InterPro" id="IPR000222">
    <property type="entry name" value="PP2C_BS"/>
</dbReference>
<dbReference type="PROSITE" id="PS51746">
    <property type="entry name" value="PPM_2"/>
    <property type="match status" value="1"/>
</dbReference>
<evidence type="ECO:0000256" key="1">
    <source>
        <dbReference type="ARBA" id="ARBA00001936"/>
    </source>
</evidence>
<protein>
    <recommendedName>
        <fullName evidence="3">protein-serine/threonine phosphatase</fullName>
        <ecNumber evidence="3">3.1.3.16</ecNumber>
    </recommendedName>
</protein>
<keyword evidence="7 9" id="KW-0904">Protein phosphatase</keyword>